<evidence type="ECO:0000256" key="3">
    <source>
        <dbReference type="ARBA" id="ARBA00022475"/>
    </source>
</evidence>
<dbReference type="RefSeq" id="WP_050452691.1">
    <property type="nucleotide sequence ID" value="NZ_LFJJ01000022.1"/>
</dbReference>
<sequence>MNTPNAITRNETAALHIDGVSQTYQSKSGPVHALDDVSFSIDNGKFIGLVGPSGCGKSSLLMMMAGLLAPSAGCIRVGERRITQPEPEEIGVVFQESSLLPWKTALENVEFPLELRGIDAATRRPLARDMLTRVGLKDFFDRRPHELSGGMKQRVAIARGFCQNPRVLLMDEPFAALDEQTRLSLGDELLAIWEKHRKTVVFVTHSLTEAVYLCDEVVVMAARPGRIIKRIAIDLPRPRTFKTMATARFGELRDEIWELIRTVEHA</sequence>
<feature type="domain" description="ABC transporter" evidence="7">
    <location>
        <begin position="15"/>
        <end position="247"/>
    </location>
</feature>
<keyword evidence="2" id="KW-0813">Transport</keyword>
<dbReference type="Pfam" id="PF00005">
    <property type="entry name" value="ABC_tran"/>
    <property type="match status" value="1"/>
</dbReference>
<evidence type="ECO:0000256" key="1">
    <source>
        <dbReference type="ARBA" id="ARBA00005417"/>
    </source>
</evidence>
<dbReference type="AlphaFoldDB" id="A0A0L0MGJ2"/>
<dbReference type="InterPro" id="IPR050166">
    <property type="entry name" value="ABC_transporter_ATP-bind"/>
</dbReference>
<evidence type="ECO:0000256" key="5">
    <source>
        <dbReference type="ARBA" id="ARBA00022741"/>
    </source>
</evidence>
<dbReference type="CDD" id="cd03293">
    <property type="entry name" value="ABC_NrtD_SsuB_transporters"/>
    <property type="match status" value="1"/>
</dbReference>
<keyword evidence="3" id="KW-1003">Cell membrane</keyword>
<evidence type="ECO:0000259" key="7">
    <source>
        <dbReference type="PROSITE" id="PS50893"/>
    </source>
</evidence>
<proteinExistence type="inferred from homology"/>
<accession>A0A0L0MGJ2</accession>
<dbReference type="Proteomes" id="UP000036959">
    <property type="component" value="Unassembled WGS sequence"/>
</dbReference>
<keyword evidence="5" id="KW-0547">Nucleotide-binding</keyword>
<keyword evidence="4" id="KW-0997">Cell inner membrane</keyword>
<evidence type="ECO:0000313" key="9">
    <source>
        <dbReference type="Proteomes" id="UP000036959"/>
    </source>
</evidence>
<keyword evidence="4" id="KW-0472">Membrane</keyword>
<name>A0A0L0MGJ2_9BURK</name>
<dbReference type="PROSITE" id="PS50893">
    <property type="entry name" value="ABC_TRANSPORTER_2"/>
    <property type="match status" value="1"/>
</dbReference>
<dbReference type="EMBL" id="LFJJ01000022">
    <property type="protein sequence ID" value="KND61421.1"/>
    <property type="molecule type" value="Genomic_DNA"/>
</dbReference>
<dbReference type="InterPro" id="IPR027417">
    <property type="entry name" value="P-loop_NTPase"/>
</dbReference>
<evidence type="ECO:0000256" key="6">
    <source>
        <dbReference type="ARBA" id="ARBA00022840"/>
    </source>
</evidence>
<comment type="similarity">
    <text evidence="1">Belongs to the ABC transporter superfamily.</text>
</comment>
<dbReference type="PATRIC" id="fig|242163.4.peg.3200"/>
<dbReference type="GO" id="GO:0016887">
    <property type="term" value="F:ATP hydrolysis activity"/>
    <property type="evidence" value="ECO:0007669"/>
    <property type="project" value="InterPro"/>
</dbReference>
<organism evidence="8 9">
    <name type="scientific">Candidatus Burkholderia verschuerenii</name>
    <dbReference type="NCBI Taxonomy" id="242163"/>
    <lineage>
        <taxon>Bacteria</taxon>
        <taxon>Pseudomonadati</taxon>
        <taxon>Pseudomonadota</taxon>
        <taxon>Betaproteobacteria</taxon>
        <taxon>Burkholderiales</taxon>
        <taxon>Burkholderiaceae</taxon>
        <taxon>Burkholderia</taxon>
    </lineage>
</organism>
<dbReference type="Gene3D" id="3.40.50.300">
    <property type="entry name" value="P-loop containing nucleotide triphosphate hydrolases"/>
    <property type="match status" value="1"/>
</dbReference>
<reference evidence="9" key="1">
    <citation type="submission" date="2015-06" db="EMBL/GenBank/DDBJ databases">
        <title>Comparative genomics of Burkholderia leaf nodule symbionts.</title>
        <authorList>
            <person name="Carlier A."/>
            <person name="Eberl L."/>
            <person name="Pinto-Carbo M."/>
        </authorList>
    </citation>
    <scope>NUCLEOTIDE SEQUENCE [LARGE SCALE GENOMIC DNA]</scope>
    <source>
        <strain evidence="9">UZHbot4</strain>
    </source>
</reference>
<evidence type="ECO:0000313" key="8">
    <source>
        <dbReference type="EMBL" id="KND61421.1"/>
    </source>
</evidence>
<dbReference type="InterPro" id="IPR003439">
    <property type="entry name" value="ABC_transporter-like_ATP-bd"/>
</dbReference>
<dbReference type="PROSITE" id="PS00211">
    <property type="entry name" value="ABC_TRANSPORTER_1"/>
    <property type="match status" value="1"/>
</dbReference>
<keyword evidence="9" id="KW-1185">Reference proteome</keyword>
<dbReference type="PANTHER" id="PTHR42788:SF13">
    <property type="entry name" value="ALIPHATIC SULFONATES IMPORT ATP-BINDING PROTEIN SSUB"/>
    <property type="match status" value="1"/>
</dbReference>
<comment type="caution">
    <text evidence="8">The sequence shown here is derived from an EMBL/GenBank/DDBJ whole genome shotgun (WGS) entry which is preliminary data.</text>
</comment>
<protein>
    <submittedName>
        <fullName evidence="8">ABC-type nitrate/sulfonate/bicarbonate transport system, ATPase component</fullName>
    </submittedName>
</protein>
<gene>
    <name evidence="8" type="ORF">BVER_04332</name>
</gene>
<dbReference type="PANTHER" id="PTHR42788">
    <property type="entry name" value="TAURINE IMPORT ATP-BINDING PROTEIN-RELATED"/>
    <property type="match status" value="1"/>
</dbReference>
<dbReference type="InterPro" id="IPR003593">
    <property type="entry name" value="AAA+_ATPase"/>
</dbReference>
<evidence type="ECO:0000256" key="4">
    <source>
        <dbReference type="ARBA" id="ARBA00022519"/>
    </source>
</evidence>
<evidence type="ECO:0000256" key="2">
    <source>
        <dbReference type="ARBA" id="ARBA00022448"/>
    </source>
</evidence>
<dbReference type="SMART" id="SM00382">
    <property type="entry name" value="AAA"/>
    <property type="match status" value="1"/>
</dbReference>
<dbReference type="GO" id="GO:0005524">
    <property type="term" value="F:ATP binding"/>
    <property type="evidence" value="ECO:0007669"/>
    <property type="project" value="UniProtKB-KW"/>
</dbReference>
<dbReference type="InterPro" id="IPR017871">
    <property type="entry name" value="ABC_transporter-like_CS"/>
</dbReference>
<keyword evidence="6" id="KW-0067">ATP-binding</keyword>
<dbReference type="OrthoDB" id="9783039at2"/>
<dbReference type="SUPFAM" id="SSF52540">
    <property type="entry name" value="P-loop containing nucleoside triphosphate hydrolases"/>
    <property type="match status" value="1"/>
</dbReference>